<proteinExistence type="predicted"/>
<dbReference type="STRING" id="1423813.FC26_GL001481"/>
<gene>
    <name evidence="1" type="ORF">FC26_GL001481</name>
</gene>
<name>A0A0R2A2D4_9LACO</name>
<dbReference type="EMBL" id="AYYY01000025">
    <property type="protein sequence ID" value="KRM61409.1"/>
    <property type="molecule type" value="Genomic_DNA"/>
</dbReference>
<reference evidence="1 2" key="1">
    <citation type="journal article" date="2015" name="Genome Announc.">
        <title>Expanding the biotechnology potential of lactobacilli through comparative genomics of 213 strains and associated genera.</title>
        <authorList>
            <person name="Sun Z."/>
            <person name="Harris H.M."/>
            <person name="McCann A."/>
            <person name="Guo C."/>
            <person name="Argimon S."/>
            <person name="Zhang W."/>
            <person name="Yang X."/>
            <person name="Jeffery I.B."/>
            <person name="Cooney J.C."/>
            <person name="Kagawa T.F."/>
            <person name="Liu W."/>
            <person name="Song Y."/>
            <person name="Salvetti E."/>
            <person name="Wrobel A."/>
            <person name="Rasinkangas P."/>
            <person name="Parkhill J."/>
            <person name="Rea M.C."/>
            <person name="O'Sullivan O."/>
            <person name="Ritari J."/>
            <person name="Douillard F.P."/>
            <person name="Paul Ross R."/>
            <person name="Yang R."/>
            <person name="Briner A.E."/>
            <person name="Felis G.E."/>
            <person name="de Vos W.M."/>
            <person name="Barrangou R."/>
            <person name="Klaenhammer T.R."/>
            <person name="Caufield P.W."/>
            <person name="Cui Y."/>
            <person name="Zhang H."/>
            <person name="O'Toole P.W."/>
        </authorList>
    </citation>
    <scope>NUCLEOTIDE SEQUENCE [LARGE SCALE GENOMIC DNA]</scope>
    <source>
        <strain evidence="1 2">DSM 20634</strain>
    </source>
</reference>
<dbReference type="Proteomes" id="UP000051733">
    <property type="component" value="Unassembled WGS sequence"/>
</dbReference>
<comment type="caution">
    <text evidence="1">The sequence shown here is derived from an EMBL/GenBank/DDBJ whole genome shotgun (WGS) entry which is preliminary data.</text>
</comment>
<sequence>MTQMADKKTLQDYEADIPALIELFAAEPDLQAMLQSLTPGYQREWARFIYGAKAEATKQRHLEQMKTVLKAGYKSKRAYDQRPKD</sequence>
<evidence type="ECO:0000313" key="1">
    <source>
        <dbReference type="EMBL" id="KRM61409.1"/>
    </source>
</evidence>
<dbReference type="Pfam" id="PF13376">
    <property type="entry name" value="OmdA"/>
    <property type="match status" value="1"/>
</dbReference>
<keyword evidence="2" id="KW-1185">Reference proteome</keyword>
<accession>A0A0R2A2D4</accession>
<protein>
    <submittedName>
        <fullName evidence="1">Uncharacterized protein</fullName>
    </submittedName>
</protein>
<dbReference type="PATRIC" id="fig|1423813.3.peg.1506"/>
<dbReference type="AlphaFoldDB" id="A0A0R2A2D4"/>
<organism evidence="1 2">
    <name type="scientific">Paucilactobacillus vaccinostercus DSM 20634</name>
    <dbReference type="NCBI Taxonomy" id="1423813"/>
    <lineage>
        <taxon>Bacteria</taxon>
        <taxon>Bacillati</taxon>
        <taxon>Bacillota</taxon>
        <taxon>Bacilli</taxon>
        <taxon>Lactobacillales</taxon>
        <taxon>Lactobacillaceae</taxon>
        <taxon>Paucilactobacillus</taxon>
    </lineage>
</organism>
<evidence type="ECO:0000313" key="2">
    <source>
        <dbReference type="Proteomes" id="UP000051733"/>
    </source>
</evidence>